<dbReference type="AlphaFoldDB" id="A0A0G2G7N2"/>
<dbReference type="GO" id="GO:0016616">
    <property type="term" value="F:oxidoreductase activity, acting on the CH-OH group of donors, NAD or NADP as acceptor"/>
    <property type="evidence" value="ECO:0007669"/>
    <property type="project" value="UniProtKB-ARBA"/>
</dbReference>
<dbReference type="PROSITE" id="PS00061">
    <property type="entry name" value="ADH_SHORT"/>
    <property type="match status" value="1"/>
</dbReference>
<evidence type="ECO:0000313" key="4">
    <source>
        <dbReference type="EMBL" id="KKY19718.1"/>
    </source>
</evidence>
<dbReference type="PRINTS" id="PR00080">
    <property type="entry name" value="SDRFAMILY"/>
</dbReference>
<evidence type="ECO:0000313" key="5">
    <source>
        <dbReference type="Proteomes" id="UP000053317"/>
    </source>
</evidence>
<organism evidence="4 5">
    <name type="scientific">Phaeomoniella chlamydospora</name>
    <name type="common">Phaeoacremonium chlamydosporum</name>
    <dbReference type="NCBI Taxonomy" id="158046"/>
    <lineage>
        <taxon>Eukaryota</taxon>
        <taxon>Fungi</taxon>
        <taxon>Dikarya</taxon>
        <taxon>Ascomycota</taxon>
        <taxon>Pezizomycotina</taxon>
        <taxon>Eurotiomycetes</taxon>
        <taxon>Chaetothyriomycetidae</taxon>
        <taxon>Phaeomoniellales</taxon>
        <taxon>Phaeomoniellaceae</taxon>
        <taxon>Phaeomoniella</taxon>
    </lineage>
</organism>
<dbReference type="InterPro" id="IPR002347">
    <property type="entry name" value="SDR_fam"/>
</dbReference>
<proteinExistence type="inferred from homology"/>
<keyword evidence="3" id="KW-0560">Oxidoreductase</keyword>
<evidence type="ECO:0000256" key="2">
    <source>
        <dbReference type="ARBA" id="ARBA00022857"/>
    </source>
</evidence>
<dbReference type="Proteomes" id="UP000053317">
    <property type="component" value="Unassembled WGS sequence"/>
</dbReference>
<comment type="similarity">
    <text evidence="1">Belongs to the short-chain dehydrogenases/reductases (SDR) family.</text>
</comment>
<dbReference type="PANTHER" id="PTHR43008">
    <property type="entry name" value="BENZIL REDUCTASE"/>
    <property type="match status" value="1"/>
</dbReference>
<dbReference type="SUPFAM" id="SSF51735">
    <property type="entry name" value="NAD(P)-binding Rossmann-fold domains"/>
    <property type="match status" value="1"/>
</dbReference>
<protein>
    <submittedName>
        <fullName evidence="4">Putative lung carbonyl</fullName>
    </submittedName>
</protein>
<dbReference type="GO" id="GO:0050664">
    <property type="term" value="F:oxidoreductase activity, acting on NAD(P)H, oxygen as acceptor"/>
    <property type="evidence" value="ECO:0007669"/>
    <property type="project" value="TreeGrafter"/>
</dbReference>
<comment type="caution">
    <text evidence="4">The sequence shown here is derived from an EMBL/GenBank/DDBJ whole genome shotgun (WGS) entry which is preliminary data.</text>
</comment>
<gene>
    <name evidence="4" type="ORF">UCRPC4_g04419</name>
</gene>
<accession>A0A0G2G7N2</accession>
<reference evidence="4 5" key="1">
    <citation type="submission" date="2015-05" db="EMBL/GenBank/DDBJ databases">
        <title>Distinctive expansion of gene families associated with plant cell wall degradation and secondary metabolism in the genomes of grapevine trunk pathogens.</title>
        <authorList>
            <person name="Lawrence D.P."/>
            <person name="Travadon R."/>
            <person name="Rolshausen P.E."/>
            <person name="Baumgartner K."/>
        </authorList>
    </citation>
    <scope>NUCLEOTIDE SEQUENCE [LARGE SCALE GENOMIC DNA]</scope>
    <source>
        <strain evidence="4">UCRPC4</strain>
    </source>
</reference>
<sequence>MSSRVSLSCPLEAYCFYTDHCRFNPQFSLKGRTALVTGGARGCGLAFAEGLADSGANVIIFDIIDPSPAFNEIASKYGVKTAYYKVDVGSQESLKQGFETFQKDWDNALDICVPCAGINRHYEFLDYPFEEAEKLLQVNVLGAFFTAQLAAKQMIANGTQKGSIVMVASIASYGAVPTQLASAYCGSKGAVRSMVSPIARELAKHGIRINSVSPGYVETEMTAAFGHLKEAWKAETMNGRLAQPDDIMGACVFLASDASSYITGQDILVDGGKVKW</sequence>
<name>A0A0G2G7N2_PHACM</name>
<keyword evidence="2" id="KW-0521">NADP</keyword>
<dbReference type="EMBL" id="LCWF01000106">
    <property type="protein sequence ID" value="KKY19718.1"/>
    <property type="molecule type" value="Genomic_DNA"/>
</dbReference>
<dbReference type="InterPro" id="IPR036291">
    <property type="entry name" value="NAD(P)-bd_dom_sf"/>
</dbReference>
<dbReference type="OrthoDB" id="5325318at2759"/>
<dbReference type="FunFam" id="3.40.50.720:FF:000084">
    <property type="entry name" value="Short-chain dehydrogenase reductase"/>
    <property type="match status" value="1"/>
</dbReference>
<dbReference type="PRINTS" id="PR00081">
    <property type="entry name" value="GDHRDH"/>
</dbReference>
<evidence type="ECO:0000256" key="3">
    <source>
        <dbReference type="ARBA" id="ARBA00023002"/>
    </source>
</evidence>
<dbReference type="PANTHER" id="PTHR43008:SF4">
    <property type="entry name" value="CHAIN DEHYDROGENASE, PUTATIVE (AFU_ORTHOLOGUE AFUA_4G08710)-RELATED"/>
    <property type="match status" value="1"/>
</dbReference>
<reference evidence="4 5" key="2">
    <citation type="submission" date="2015-05" db="EMBL/GenBank/DDBJ databases">
        <authorList>
            <person name="Morales-Cruz A."/>
            <person name="Amrine K.C."/>
            <person name="Cantu D."/>
        </authorList>
    </citation>
    <scope>NUCLEOTIDE SEQUENCE [LARGE SCALE GENOMIC DNA]</scope>
    <source>
        <strain evidence="4">UCRPC4</strain>
    </source>
</reference>
<evidence type="ECO:0000256" key="1">
    <source>
        <dbReference type="ARBA" id="ARBA00006484"/>
    </source>
</evidence>
<dbReference type="InterPro" id="IPR020904">
    <property type="entry name" value="Sc_DH/Rdtase_CS"/>
</dbReference>
<keyword evidence="5" id="KW-1185">Reference proteome</keyword>
<dbReference type="Pfam" id="PF13561">
    <property type="entry name" value="adh_short_C2"/>
    <property type="match status" value="1"/>
</dbReference>
<dbReference type="Gene3D" id="3.40.50.720">
    <property type="entry name" value="NAD(P)-binding Rossmann-like Domain"/>
    <property type="match status" value="1"/>
</dbReference>